<evidence type="ECO:0000313" key="2">
    <source>
        <dbReference type="Proteomes" id="UP000792457"/>
    </source>
</evidence>
<accession>A0A8K0P713</accession>
<name>A0A8K0P713_LADFU</name>
<protein>
    <submittedName>
        <fullName evidence="1">Uncharacterized protein</fullName>
    </submittedName>
</protein>
<evidence type="ECO:0000313" key="1">
    <source>
        <dbReference type="EMBL" id="KAG8238355.1"/>
    </source>
</evidence>
<reference evidence="1" key="1">
    <citation type="submission" date="2013-04" db="EMBL/GenBank/DDBJ databases">
        <authorList>
            <person name="Qu J."/>
            <person name="Murali S.C."/>
            <person name="Bandaranaike D."/>
            <person name="Bellair M."/>
            <person name="Blankenburg K."/>
            <person name="Chao H."/>
            <person name="Dinh H."/>
            <person name="Doddapaneni H."/>
            <person name="Downs B."/>
            <person name="Dugan-Rocha S."/>
            <person name="Elkadiri S."/>
            <person name="Gnanaolivu R.D."/>
            <person name="Hernandez B."/>
            <person name="Javaid M."/>
            <person name="Jayaseelan J.C."/>
            <person name="Lee S."/>
            <person name="Li M."/>
            <person name="Ming W."/>
            <person name="Munidasa M."/>
            <person name="Muniz J."/>
            <person name="Nguyen L."/>
            <person name="Ongeri F."/>
            <person name="Osuji N."/>
            <person name="Pu L.-L."/>
            <person name="Puazo M."/>
            <person name="Qu C."/>
            <person name="Quiroz J."/>
            <person name="Raj R."/>
            <person name="Weissenberger G."/>
            <person name="Xin Y."/>
            <person name="Zou X."/>
            <person name="Han Y."/>
            <person name="Richards S."/>
            <person name="Worley K."/>
            <person name="Muzny D."/>
            <person name="Gibbs R."/>
        </authorList>
    </citation>
    <scope>NUCLEOTIDE SEQUENCE</scope>
    <source>
        <strain evidence="1">Sampled in the wild</strain>
    </source>
</reference>
<dbReference type="EMBL" id="KZ309339">
    <property type="protein sequence ID" value="KAG8238355.1"/>
    <property type="molecule type" value="Genomic_DNA"/>
</dbReference>
<keyword evidence="2" id="KW-1185">Reference proteome</keyword>
<organism evidence="1 2">
    <name type="scientific">Ladona fulva</name>
    <name type="common">Scarce chaser dragonfly</name>
    <name type="synonym">Libellula fulva</name>
    <dbReference type="NCBI Taxonomy" id="123851"/>
    <lineage>
        <taxon>Eukaryota</taxon>
        <taxon>Metazoa</taxon>
        <taxon>Ecdysozoa</taxon>
        <taxon>Arthropoda</taxon>
        <taxon>Hexapoda</taxon>
        <taxon>Insecta</taxon>
        <taxon>Pterygota</taxon>
        <taxon>Palaeoptera</taxon>
        <taxon>Odonata</taxon>
        <taxon>Epiprocta</taxon>
        <taxon>Anisoptera</taxon>
        <taxon>Libelluloidea</taxon>
        <taxon>Libellulidae</taxon>
        <taxon>Ladona</taxon>
    </lineage>
</organism>
<sequence length="312" mass="36265">MKGSLNVRMQAGKINLLNERIVGIAKFMSLEFARKPRVMQEVMRWKATEFRMFLVYTGPYLLEEILSSSLYKHFLSLHYAIRILLSSDYLVNLDYPRTLLRYFVKKYEVIYGRESMTYNVHGLLHLADDCRVHGSLDRFSAFKFESKLYQIKRLVRNQNLPLPQIVRRLHEQSYFPHCVHAMQQILREKKGSHRILPFDLEGPGYSHYPLNNATVSDKAPNNCIVMKSGEIVVVGIISSRNGKIHLVGKTFENISSFYVRPEPSYNTGIHLASNLLDEKLWAFTDIRGKAILFPSHESQSQYYFAEILHIDS</sequence>
<comment type="caution">
    <text evidence="1">The sequence shown here is derived from an EMBL/GenBank/DDBJ whole genome shotgun (WGS) entry which is preliminary data.</text>
</comment>
<dbReference type="PANTHER" id="PTHR33053">
    <property type="entry name" value="PROTEIN, PUTATIVE-RELATED"/>
    <property type="match status" value="1"/>
</dbReference>
<proteinExistence type="predicted"/>
<dbReference type="PANTHER" id="PTHR33053:SF9">
    <property type="entry name" value="AGAP000105-PA"/>
    <property type="match status" value="1"/>
</dbReference>
<gene>
    <name evidence="1" type="ORF">J437_LFUL017249</name>
</gene>
<dbReference type="OrthoDB" id="10053513at2759"/>
<dbReference type="Proteomes" id="UP000792457">
    <property type="component" value="Unassembled WGS sequence"/>
</dbReference>
<reference evidence="1" key="2">
    <citation type="submission" date="2017-10" db="EMBL/GenBank/DDBJ databases">
        <title>Ladona fulva Genome sequencing and assembly.</title>
        <authorList>
            <person name="Murali S."/>
            <person name="Richards S."/>
            <person name="Bandaranaike D."/>
            <person name="Bellair M."/>
            <person name="Blankenburg K."/>
            <person name="Chao H."/>
            <person name="Dinh H."/>
            <person name="Doddapaneni H."/>
            <person name="Dugan-Rocha S."/>
            <person name="Elkadiri S."/>
            <person name="Gnanaolivu R."/>
            <person name="Hernandez B."/>
            <person name="Skinner E."/>
            <person name="Javaid M."/>
            <person name="Lee S."/>
            <person name="Li M."/>
            <person name="Ming W."/>
            <person name="Munidasa M."/>
            <person name="Muniz J."/>
            <person name="Nguyen L."/>
            <person name="Hughes D."/>
            <person name="Osuji N."/>
            <person name="Pu L.-L."/>
            <person name="Puazo M."/>
            <person name="Qu C."/>
            <person name="Quiroz J."/>
            <person name="Raj R."/>
            <person name="Weissenberger G."/>
            <person name="Xin Y."/>
            <person name="Zou X."/>
            <person name="Han Y."/>
            <person name="Worley K."/>
            <person name="Muzny D."/>
            <person name="Gibbs R."/>
        </authorList>
    </citation>
    <scope>NUCLEOTIDE SEQUENCE</scope>
    <source>
        <strain evidence="1">Sampled in the wild</strain>
    </source>
</reference>
<dbReference type="AlphaFoldDB" id="A0A8K0P713"/>